<dbReference type="EMBL" id="CM023484">
    <property type="protein sequence ID" value="KAH6933625.1"/>
    <property type="molecule type" value="Genomic_DNA"/>
</dbReference>
<comment type="caution">
    <text evidence="1">The sequence shown here is derived from an EMBL/GenBank/DDBJ whole genome shotgun (WGS) entry which is preliminary data.</text>
</comment>
<organism evidence="1 2">
    <name type="scientific">Hyalomma asiaticum</name>
    <name type="common">Tick</name>
    <dbReference type="NCBI Taxonomy" id="266040"/>
    <lineage>
        <taxon>Eukaryota</taxon>
        <taxon>Metazoa</taxon>
        <taxon>Ecdysozoa</taxon>
        <taxon>Arthropoda</taxon>
        <taxon>Chelicerata</taxon>
        <taxon>Arachnida</taxon>
        <taxon>Acari</taxon>
        <taxon>Parasitiformes</taxon>
        <taxon>Ixodida</taxon>
        <taxon>Ixodoidea</taxon>
        <taxon>Ixodidae</taxon>
        <taxon>Hyalomminae</taxon>
        <taxon>Hyalomma</taxon>
    </lineage>
</organism>
<proteinExistence type="predicted"/>
<evidence type="ECO:0000313" key="2">
    <source>
        <dbReference type="Proteomes" id="UP000821845"/>
    </source>
</evidence>
<accession>A0ACB7SG04</accession>
<reference evidence="1" key="1">
    <citation type="submission" date="2020-05" db="EMBL/GenBank/DDBJ databases">
        <title>Large-scale comparative analyses of tick genomes elucidate their genetic diversity and vector capacities.</title>
        <authorList>
            <person name="Jia N."/>
            <person name="Wang J."/>
            <person name="Shi W."/>
            <person name="Du L."/>
            <person name="Sun Y."/>
            <person name="Zhan W."/>
            <person name="Jiang J."/>
            <person name="Wang Q."/>
            <person name="Zhang B."/>
            <person name="Ji P."/>
            <person name="Sakyi L.B."/>
            <person name="Cui X."/>
            <person name="Yuan T."/>
            <person name="Jiang B."/>
            <person name="Yang W."/>
            <person name="Lam T.T.-Y."/>
            <person name="Chang Q."/>
            <person name="Ding S."/>
            <person name="Wang X."/>
            <person name="Zhu J."/>
            <person name="Ruan X."/>
            <person name="Zhao L."/>
            <person name="Wei J."/>
            <person name="Que T."/>
            <person name="Du C."/>
            <person name="Cheng J."/>
            <person name="Dai P."/>
            <person name="Han X."/>
            <person name="Huang E."/>
            <person name="Gao Y."/>
            <person name="Liu J."/>
            <person name="Shao H."/>
            <person name="Ye R."/>
            <person name="Li L."/>
            <person name="Wei W."/>
            <person name="Wang X."/>
            <person name="Wang C."/>
            <person name="Yang T."/>
            <person name="Huo Q."/>
            <person name="Li W."/>
            <person name="Guo W."/>
            <person name="Chen H."/>
            <person name="Zhou L."/>
            <person name="Ni X."/>
            <person name="Tian J."/>
            <person name="Zhou Y."/>
            <person name="Sheng Y."/>
            <person name="Liu T."/>
            <person name="Pan Y."/>
            <person name="Xia L."/>
            <person name="Li J."/>
            <person name="Zhao F."/>
            <person name="Cao W."/>
        </authorList>
    </citation>
    <scope>NUCLEOTIDE SEQUENCE</scope>
    <source>
        <strain evidence="1">Hyas-2018</strain>
    </source>
</reference>
<name>A0ACB7SG04_HYAAI</name>
<dbReference type="Proteomes" id="UP000821845">
    <property type="component" value="Chromosome 4"/>
</dbReference>
<sequence length="184" mass="19826">MRPLVLLPALALLMLLPSGNAQGGAQSGPRPEGDGQFVRLARKREMRPLLLLPALALLTLLASARPESSEETRASLSPRFPPCATEPSDESYVGPSGNAQKLPPKTTPITGIPDSVPGKGWNDEENGLQVPKDLNPESEDIKRADHWQPDSGDSKQPEVGQTRKEGGRAENDLFSFFKSLVPTN</sequence>
<protein>
    <submittedName>
        <fullName evidence="1">Uncharacterized protein</fullName>
    </submittedName>
</protein>
<keyword evidence="2" id="KW-1185">Reference proteome</keyword>
<gene>
    <name evidence="1" type="ORF">HPB50_016899</name>
</gene>
<evidence type="ECO:0000313" key="1">
    <source>
        <dbReference type="EMBL" id="KAH6933625.1"/>
    </source>
</evidence>